<organism evidence="3 4">
    <name type="scientific">Aeromonas enteropelogenes</name>
    <name type="common">Aeromonas trota</name>
    <dbReference type="NCBI Taxonomy" id="29489"/>
    <lineage>
        <taxon>Bacteria</taxon>
        <taxon>Pseudomonadati</taxon>
        <taxon>Pseudomonadota</taxon>
        <taxon>Gammaproteobacteria</taxon>
        <taxon>Aeromonadales</taxon>
        <taxon>Aeromonadaceae</taxon>
        <taxon>Aeromonas</taxon>
    </lineage>
</organism>
<dbReference type="OrthoDB" id="9781892at2"/>
<dbReference type="Proteomes" id="UP000078435">
    <property type="component" value="Unassembled WGS sequence"/>
</dbReference>
<dbReference type="Gene3D" id="3.40.50.2000">
    <property type="entry name" value="Glycogen Phosphorylase B"/>
    <property type="match status" value="2"/>
</dbReference>
<reference evidence="3 4" key="1">
    <citation type="submission" date="2016-02" db="EMBL/GenBank/DDBJ databases">
        <title>Draft genome sequence of Aeromonas trota strain 1999lcr isolated from cerebrospinal fluid (CSF).</title>
        <authorList>
            <person name="Dallagassa C.B."/>
            <person name="Prediger K.C."/>
            <person name="Weiss V.A."/>
            <person name="Assis F.E."/>
            <person name="Baura V."/>
            <person name="Cruz L.M."/>
            <person name="Souza E.M."/>
            <person name="Pedrosa F.O."/>
            <person name="Fadel-Picheth C.M."/>
        </authorList>
    </citation>
    <scope>NUCLEOTIDE SEQUENCE [LARGE SCALE GENOMIC DNA]</scope>
    <source>
        <strain evidence="3 4">1999lcr</strain>
    </source>
</reference>
<dbReference type="GO" id="GO:0009244">
    <property type="term" value="P:lipopolysaccharide core region biosynthetic process"/>
    <property type="evidence" value="ECO:0007669"/>
    <property type="project" value="TreeGrafter"/>
</dbReference>
<evidence type="ECO:0000256" key="2">
    <source>
        <dbReference type="ARBA" id="ARBA00022679"/>
    </source>
</evidence>
<protein>
    <recommendedName>
        <fullName evidence="5">Heptosyltransferase</fullName>
    </recommendedName>
</protein>
<dbReference type="CDD" id="cd03789">
    <property type="entry name" value="GT9_LPS_heptosyltransferase"/>
    <property type="match status" value="1"/>
</dbReference>
<proteinExistence type="predicted"/>
<dbReference type="GO" id="GO:0005829">
    <property type="term" value="C:cytosol"/>
    <property type="evidence" value="ECO:0007669"/>
    <property type="project" value="TreeGrafter"/>
</dbReference>
<dbReference type="RefSeq" id="WP_026456488.1">
    <property type="nucleotide sequence ID" value="NZ_JMGO02000009.1"/>
</dbReference>
<dbReference type="InterPro" id="IPR002201">
    <property type="entry name" value="Glyco_trans_9"/>
</dbReference>
<evidence type="ECO:0000256" key="1">
    <source>
        <dbReference type="ARBA" id="ARBA00022676"/>
    </source>
</evidence>
<evidence type="ECO:0000313" key="4">
    <source>
        <dbReference type="Proteomes" id="UP000078435"/>
    </source>
</evidence>
<dbReference type="AlphaFoldDB" id="A0A175VGS7"/>
<keyword evidence="2" id="KW-0808">Transferase</keyword>
<dbReference type="PANTHER" id="PTHR30160">
    <property type="entry name" value="TETRAACYLDISACCHARIDE 4'-KINASE-RELATED"/>
    <property type="match status" value="1"/>
</dbReference>
<dbReference type="EMBL" id="JMGO02000009">
    <property type="protein sequence ID" value="KXU79498.1"/>
    <property type="molecule type" value="Genomic_DNA"/>
</dbReference>
<accession>A0A175VGS7</accession>
<evidence type="ECO:0000313" key="3">
    <source>
        <dbReference type="EMBL" id="KXU79498.1"/>
    </source>
</evidence>
<comment type="caution">
    <text evidence="3">The sequence shown here is derived from an EMBL/GenBank/DDBJ whole genome shotgun (WGS) entry which is preliminary data.</text>
</comment>
<dbReference type="InterPro" id="IPR051199">
    <property type="entry name" value="LPS_LOS_Heptosyltrfase"/>
</dbReference>
<name>A0A175VGS7_AEREN</name>
<gene>
    <name evidence="3" type="ORF">LCR_18435</name>
</gene>
<evidence type="ECO:0008006" key="5">
    <source>
        <dbReference type="Google" id="ProtNLM"/>
    </source>
</evidence>
<dbReference type="GO" id="GO:0008713">
    <property type="term" value="F:ADP-heptose-lipopolysaccharide heptosyltransferase activity"/>
    <property type="evidence" value="ECO:0007669"/>
    <property type="project" value="TreeGrafter"/>
</dbReference>
<dbReference type="SUPFAM" id="SSF53756">
    <property type="entry name" value="UDP-Glycosyltransferase/glycogen phosphorylase"/>
    <property type="match status" value="1"/>
</dbReference>
<keyword evidence="1" id="KW-0328">Glycosyltransferase</keyword>
<sequence>MNLKKWVKYRFARRLMAEQPAAAEINEPVKSLLVICFDAIGDFVLSLPALDALRRRYPDAQMELLCSPRNLVLARQVDGVVACHPVTLNDRLFDRAGWNTLRELKARRFDAVINLFDEPDELAMARMLYVANGRLLSLPLRRKSDNQQKLLPLFRQCAREVAATTQPHFVYRMLAIVEGEGALPANIPCPYSPDYDTRRFGRYVVVNLAGSQSGNSISRERQTAILAALPILEDVRYLCFSSEPLALERSDLTALYPDSILDAASLVRDAVAVVSTDTSIVHIAASHEVPTLILMNDEPWREAFIPLHGPHRIIKVPGNSLDALKSGEVAAALSDMLVS</sequence>